<keyword evidence="4" id="KW-1133">Transmembrane helix</keyword>
<name>A0A6L5BBX3_APIGR</name>
<sequence length="317" mass="35571">MLLHSNASAPLHLYSHGSHNVLVNLIYTTHKYPVSEFQSRGSTQPRIPIKPKFKNHKLSLQIYGRRLPILPLMSSRRYKDSLLADDDNMNLKGQLVGVSTFLCGPVSWLASSQAAPASEYAQIDPVYEIGELFELGIQLSYVLSLLGLLGVGTFFVIRQVLVRRELDLSAKELQEQVRSGDASATELFELGAVMLRRKVYPAATKFLLQAIEKWDGDEQDLAQVYNALGVSYTRDGKVDKGIAQFETAVRIQPGYVTAWNNLGDAYETKKEWTPALKAFEEVLLFDPNNTIARPRRDALKEKVKMYKGVPIKSKKKA</sequence>
<dbReference type="SUPFAM" id="SSF48452">
    <property type="entry name" value="TPR-like"/>
    <property type="match status" value="1"/>
</dbReference>
<dbReference type="InterPro" id="IPR011990">
    <property type="entry name" value="TPR-like_helical_dom_sf"/>
</dbReference>
<dbReference type="PROSITE" id="PS50005">
    <property type="entry name" value="TPR"/>
    <property type="match status" value="2"/>
</dbReference>
<dbReference type="Gene3D" id="1.25.40.10">
    <property type="entry name" value="Tetratricopeptide repeat domain"/>
    <property type="match status" value="1"/>
</dbReference>
<dbReference type="EMBL" id="WRXP01000267">
    <property type="protein sequence ID" value="KAF1002895.1"/>
    <property type="molecule type" value="Genomic_DNA"/>
</dbReference>
<evidence type="ECO:0000313" key="6">
    <source>
        <dbReference type="Proteomes" id="UP000593563"/>
    </source>
</evidence>
<dbReference type="SMART" id="SM00028">
    <property type="entry name" value="TPR"/>
    <property type="match status" value="3"/>
</dbReference>
<feature type="repeat" description="TPR" evidence="3">
    <location>
        <begin position="256"/>
        <end position="289"/>
    </location>
</feature>
<dbReference type="Pfam" id="PF13181">
    <property type="entry name" value="TPR_8"/>
    <property type="match status" value="1"/>
</dbReference>
<dbReference type="Proteomes" id="UP000593563">
    <property type="component" value="Unassembled WGS sequence"/>
</dbReference>
<keyword evidence="4" id="KW-0472">Membrane</keyword>
<feature type="transmembrane region" description="Helical" evidence="4">
    <location>
        <begin position="139"/>
        <end position="157"/>
    </location>
</feature>
<accession>A0A6L5BBX3</accession>
<dbReference type="InterPro" id="IPR013105">
    <property type="entry name" value="TPR_2"/>
</dbReference>
<keyword evidence="4" id="KW-0812">Transmembrane</keyword>
<protein>
    <submittedName>
        <fullName evidence="5">Uncharacterized protein</fullName>
    </submittedName>
</protein>
<proteinExistence type="predicted"/>
<comment type="caution">
    <text evidence="5">The sequence shown here is derived from an EMBL/GenBank/DDBJ whole genome shotgun (WGS) entry which is preliminary data.</text>
</comment>
<evidence type="ECO:0000256" key="2">
    <source>
        <dbReference type="ARBA" id="ARBA00022803"/>
    </source>
</evidence>
<dbReference type="Pfam" id="PF07719">
    <property type="entry name" value="TPR_2"/>
    <property type="match status" value="1"/>
</dbReference>
<dbReference type="AlphaFoldDB" id="A0A6L5BBX3"/>
<reference evidence="5" key="1">
    <citation type="submission" date="2020-01" db="EMBL/GenBank/DDBJ databases">
        <title>The Celery Genome Sequence Reveals Sequential Paleo-tetraploidization, Resistance Gene Elimination, Karyotype Evolution, and Functional Innovation in Apiales.</title>
        <authorList>
            <person name="Song X."/>
        </authorList>
    </citation>
    <scope>NUCLEOTIDE SEQUENCE</scope>
    <source>
        <tissue evidence="5">Leaf</tissue>
    </source>
</reference>
<evidence type="ECO:0000256" key="4">
    <source>
        <dbReference type="SAM" id="Phobius"/>
    </source>
</evidence>
<evidence type="ECO:0000256" key="1">
    <source>
        <dbReference type="ARBA" id="ARBA00022737"/>
    </source>
</evidence>
<organism evidence="5 6">
    <name type="scientific">Apium graveolens</name>
    <name type="common">Celery</name>
    <dbReference type="NCBI Taxonomy" id="4045"/>
    <lineage>
        <taxon>Eukaryota</taxon>
        <taxon>Viridiplantae</taxon>
        <taxon>Streptophyta</taxon>
        <taxon>Embryophyta</taxon>
        <taxon>Tracheophyta</taxon>
        <taxon>Spermatophyta</taxon>
        <taxon>Magnoliopsida</taxon>
        <taxon>eudicotyledons</taxon>
        <taxon>Gunneridae</taxon>
        <taxon>Pentapetalae</taxon>
        <taxon>asterids</taxon>
        <taxon>campanulids</taxon>
        <taxon>Apiales</taxon>
        <taxon>Apiaceae</taxon>
        <taxon>Apioideae</taxon>
        <taxon>apioid superclade</taxon>
        <taxon>Apieae</taxon>
        <taxon>Apium</taxon>
    </lineage>
</organism>
<dbReference type="InterPro" id="IPR019734">
    <property type="entry name" value="TPR_rpt"/>
</dbReference>
<evidence type="ECO:0000313" key="5">
    <source>
        <dbReference type="EMBL" id="KAF1002895.1"/>
    </source>
</evidence>
<keyword evidence="2 3" id="KW-0802">TPR repeat</keyword>
<feature type="repeat" description="TPR" evidence="3">
    <location>
        <begin position="222"/>
        <end position="255"/>
    </location>
</feature>
<keyword evidence="6" id="KW-1185">Reference proteome</keyword>
<evidence type="ECO:0000256" key="3">
    <source>
        <dbReference type="PROSITE-ProRule" id="PRU00339"/>
    </source>
</evidence>
<gene>
    <name evidence="5" type="ORF">AG4045_026093</name>
</gene>
<keyword evidence="1" id="KW-0677">Repeat</keyword>